<keyword evidence="3" id="KW-1185">Reference proteome</keyword>
<dbReference type="Gene3D" id="3.90.550.10">
    <property type="entry name" value="Spore Coat Polysaccharide Biosynthesis Protein SpsA, Chain A"/>
    <property type="match status" value="1"/>
</dbReference>
<dbReference type="Pfam" id="PF00535">
    <property type="entry name" value="Glycos_transf_2"/>
    <property type="match status" value="1"/>
</dbReference>
<dbReference type="GO" id="GO:0016740">
    <property type="term" value="F:transferase activity"/>
    <property type="evidence" value="ECO:0007669"/>
    <property type="project" value="UniProtKB-KW"/>
</dbReference>
<sequence length="255" mass="28060">MSSVGLVVPAFRPNAERLASYVRALDERVAPADIRLELDDPDRETRDALRGLDDLPVTVNAVPYRRGKGAAITSGFDSLDTDVLAFVDADGATPPRSVEAVLAPLLDGDAAIAVGSRRHPDATVLSHQTRARRRMGDAFAWLARRLLDVDLYDFQCGAKAISADAWANVRQHLYEPGFAWDVEFVAMSQALGYSLVEVPVTWEDQPNSTVEPLGAASEMGRALFVARHRSLRLQDHRFHGAFPETTTALVDRQRR</sequence>
<gene>
    <name evidence="2" type="ORF">GQS65_02220</name>
</gene>
<dbReference type="PANTHER" id="PTHR10859:SF91">
    <property type="entry name" value="DOLICHYL-PHOSPHATE BETA-GLUCOSYLTRANSFERASE"/>
    <property type="match status" value="1"/>
</dbReference>
<name>A0A6B0GNY9_9EURY</name>
<dbReference type="EMBL" id="WSZK01000006">
    <property type="protein sequence ID" value="MWG33318.1"/>
    <property type="molecule type" value="Genomic_DNA"/>
</dbReference>
<feature type="domain" description="Glycosyltransferase 2-like" evidence="1">
    <location>
        <begin position="39"/>
        <end position="123"/>
    </location>
</feature>
<protein>
    <submittedName>
        <fullName evidence="2">Glycosyltransferase</fullName>
    </submittedName>
</protein>
<dbReference type="Proteomes" id="UP000451471">
    <property type="component" value="Unassembled WGS sequence"/>
</dbReference>
<dbReference type="OrthoDB" id="11098at2157"/>
<dbReference type="PANTHER" id="PTHR10859">
    <property type="entry name" value="GLYCOSYL TRANSFERASE"/>
    <property type="match status" value="1"/>
</dbReference>
<organism evidence="2 3">
    <name type="scientific">Halomarina oriensis</name>
    <dbReference type="NCBI Taxonomy" id="671145"/>
    <lineage>
        <taxon>Archaea</taxon>
        <taxon>Methanobacteriati</taxon>
        <taxon>Methanobacteriota</taxon>
        <taxon>Stenosarchaea group</taxon>
        <taxon>Halobacteria</taxon>
        <taxon>Halobacteriales</taxon>
        <taxon>Natronomonadaceae</taxon>
        <taxon>Halomarina</taxon>
    </lineage>
</organism>
<keyword evidence="2" id="KW-0808">Transferase</keyword>
<dbReference type="RefSeq" id="WP_158203044.1">
    <property type="nucleotide sequence ID" value="NZ_WSZK01000006.1"/>
</dbReference>
<dbReference type="InterPro" id="IPR001173">
    <property type="entry name" value="Glyco_trans_2-like"/>
</dbReference>
<evidence type="ECO:0000259" key="1">
    <source>
        <dbReference type="Pfam" id="PF00535"/>
    </source>
</evidence>
<dbReference type="AlphaFoldDB" id="A0A6B0GNY9"/>
<evidence type="ECO:0000313" key="2">
    <source>
        <dbReference type="EMBL" id="MWG33318.1"/>
    </source>
</evidence>
<dbReference type="GO" id="GO:0006487">
    <property type="term" value="P:protein N-linked glycosylation"/>
    <property type="evidence" value="ECO:0007669"/>
    <property type="project" value="TreeGrafter"/>
</dbReference>
<dbReference type="SUPFAM" id="SSF53448">
    <property type="entry name" value="Nucleotide-diphospho-sugar transferases"/>
    <property type="match status" value="1"/>
</dbReference>
<proteinExistence type="predicted"/>
<reference evidence="2 3" key="1">
    <citation type="submission" date="2019-12" db="EMBL/GenBank/DDBJ databases">
        <title>Halocatena pleomorpha gen. nov. sp. nov., an extremely halophilic archaeon of family Halobacteriaceae isolated from saltpan soil.</title>
        <authorList>
            <person name="Pal Y."/>
            <person name="Verma A."/>
            <person name="Krishnamurthi S."/>
            <person name="Kumar P."/>
        </authorList>
    </citation>
    <scope>NUCLEOTIDE SEQUENCE [LARGE SCALE GENOMIC DNA]</scope>
    <source>
        <strain evidence="2 3">JCM 16495</strain>
    </source>
</reference>
<accession>A0A6B0GNY9</accession>
<evidence type="ECO:0000313" key="3">
    <source>
        <dbReference type="Proteomes" id="UP000451471"/>
    </source>
</evidence>
<dbReference type="InterPro" id="IPR029044">
    <property type="entry name" value="Nucleotide-diphossugar_trans"/>
</dbReference>
<comment type="caution">
    <text evidence="2">The sequence shown here is derived from an EMBL/GenBank/DDBJ whole genome shotgun (WGS) entry which is preliminary data.</text>
</comment>